<evidence type="ECO:0000256" key="2">
    <source>
        <dbReference type="ARBA" id="ARBA00010617"/>
    </source>
</evidence>
<name>W6ZLC3_COCMI</name>
<accession>W6ZLC3</accession>
<keyword evidence="7" id="KW-0503">Monooxygenase</keyword>
<evidence type="ECO:0000256" key="7">
    <source>
        <dbReference type="ARBA" id="ARBA00023033"/>
    </source>
</evidence>
<dbReference type="KEGG" id="bor:COCMIDRAFT_27269"/>
<dbReference type="GO" id="GO:0016705">
    <property type="term" value="F:oxidoreductase activity, acting on paired donors, with incorporation or reduction of molecular oxygen"/>
    <property type="evidence" value="ECO:0007669"/>
    <property type="project" value="InterPro"/>
</dbReference>
<dbReference type="PANTHER" id="PTHR46206">
    <property type="entry name" value="CYTOCHROME P450"/>
    <property type="match status" value="1"/>
</dbReference>
<evidence type="ECO:0000256" key="1">
    <source>
        <dbReference type="ARBA" id="ARBA00001971"/>
    </source>
</evidence>
<evidence type="ECO:0000313" key="8">
    <source>
        <dbReference type="EMBL" id="EUC44391.1"/>
    </source>
</evidence>
<dbReference type="RefSeq" id="XP_007689073.1">
    <property type="nucleotide sequence ID" value="XM_007690883.1"/>
</dbReference>
<dbReference type="eggNOG" id="KOG0156">
    <property type="taxonomic scope" value="Eukaryota"/>
</dbReference>
<protein>
    <submittedName>
        <fullName evidence="8">Uncharacterized protein</fullName>
    </submittedName>
</protein>
<dbReference type="AlphaFoldDB" id="W6ZLC3"/>
<evidence type="ECO:0000256" key="6">
    <source>
        <dbReference type="ARBA" id="ARBA00023004"/>
    </source>
</evidence>
<proteinExistence type="inferred from homology"/>
<dbReference type="EMBL" id="KI964005">
    <property type="protein sequence ID" value="EUC44391.1"/>
    <property type="molecule type" value="Genomic_DNA"/>
</dbReference>
<dbReference type="GO" id="GO:0005506">
    <property type="term" value="F:iron ion binding"/>
    <property type="evidence" value="ECO:0007669"/>
    <property type="project" value="InterPro"/>
</dbReference>
<dbReference type="SUPFAM" id="SSF48264">
    <property type="entry name" value="Cytochrome P450"/>
    <property type="match status" value="1"/>
</dbReference>
<evidence type="ECO:0000256" key="3">
    <source>
        <dbReference type="ARBA" id="ARBA00022617"/>
    </source>
</evidence>
<keyword evidence="9" id="KW-1185">Reference proteome</keyword>
<comment type="cofactor">
    <cofactor evidence="1">
        <name>heme</name>
        <dbReference type="ChEBI" id="CHEBI:30413"/>
    </cofactor>
</comment>
<gene>
    <name evidence="8" type="ORF">COCMIDRAFT_27269</name>
</gene>
<dbReference type="Pfam" id="PF00067">
    <property type="entry name" value="p450"/>
    <property type="match status" value="1"/>
</dbReference>
<dbReference type="InterPro" id="IPR001128">
    <property type="entry name" value="Cyt_P450"/>
</dbReference>
<dbReference type="InterPro" id="IPR036396">
    <property type="entry name" value="Cyt_P450_sf"/>
</dbReference>
<dbReference type="OrthoDB" id="1844152at2759"/>
<dbReference type="Gene3D" id="1.10.630.10">
    <property type="entry name" value="Cytochrome P450"/>
    <property type="match status" value="1"/>
</dbReference>
<evidence type="ECO:0000313" key="9">
    <source>
        <dbReference type="Proteomes" id="UP000054032"/>
    </source>
</evidence>
<dbReference type="GO" id="GO:0004497">
    <property type="term" value="F:monooxygenase activity"/>
    <property type="evidence" value="ECO:0007669"/>
    <property type="project" value="UniProtKB-KW"/>
</dbReference>
<evidence type="ECO:0000256" key="4">
    <source>
        <dbReference type="ARBA" id="ARBA00022723"/>
    </source>
</evidence>
<dbReference type="GO" id="GO:0020037">
    <property type="term" value="F:heme binding"/>
    <property type="evidence" value="ECO:0007669"/>
    <property type="project" value="InterPro"/>
</dbReference>
<sequence length="128" mass="14238">MRRIVTEKITLADGTVISEGSYTAVNGKIMVNRQIWPETEKYDTHQLYRLQSDPATTNKAHLVSASLDHLGFGHGNQAFPGHFFAANEIKIALCHLLLKYDSRLGSNANLEPIHSFDVSMTIDPTTKV</sequence>
<reference evidence="8 9" key="1">
    <citation type="journal article" date="2013" name="PLoS Genet.">
        <title>Comparative genome structure, secondary metabolite, and effector coding capacity across Cochliobolus pathogens.</title>
        <authorList>
            <person name="Condon B.J."/>
            <person name="Leng Y."/>
            <person name="Wu D."/>
            <person name="Bushley K.E."/>
            <person name="Ohm R.A."/>
            <person name="Otillar R."/>
            <person name="Martin J."/>
            <person name="Schackwitz W."/>
            <person name="Grimwood J."/>
            <person name="MohdZainudin N."/>
            <person name="Xue C."/>
            <person name="Wang R."/>
            <person name="Manning V.A."/>
            <person name="Dhillon B."/>
            <person name="Tu Z.J."/>
            <person name="Steffenson B.J."/>
            <person name="Salamov A."/>
            <person name="Sun H."/>
            <person name="Lowry S."/>
            <person name="LaButti K."/>
            <person name="Han J."/>
            <person name="Copeland A."/>
            <person name="Lindquist E."/>
            <person name="Barry K."/>
            <person name="Schmutz J."/>
            <person name="Baker S.E."/>
            <person name="Ciuffetti L.M."/>
            <person name="Grigoriev I.V."/>
            <person name="Zhong S."/>
            <person name="Turgeon B.G."/>
        </authorList>
    </citation>
    <scope>NUCLEOTIDE SEQUENCE [LARGE SCALE GENOMIC DNA]</scope>
    <source>
        <strain evidence="8 9">ATCC 44560</strain>
    </source>
</reference>
<keyword evidence="4" id="KW-0479">Metal-binding</keyword>
<dbReference type="GeneID" id="19121092"/>
<keyword evidence="3" id="KW-0349">Heme</keyword>
<dbReference type="PANTHER" id="PTHR46206:SF2">
    <property type="entry name" value="CYTOCHROME P450 MONOOXYGENASE AUSG-RELATED"/>
    <property type="match status" value="1"/>
</dbReference>
<keyword evidence="5" id="KW-0560">Oxidoreductase</keyword>
<dbReference type="HOGENOM" id="CLU_022195_6_0_1"/>
<organism evidence="8 9">
    <name type="scientific">Bipolaris oryzae ATCC 44560</name>
    <dbReference type="NCBI Taxonomy" id="930090"/>
    <lineage>
        <taxon>Eukaryota</taxon>
        <taxon>Fungi</taxon>
        <taxon>Dikarya</taxon>
        <taxon>Ascomycota</taxon>
        <taxon>Pezizomycotina</taxon>
        <taxon>Dothideomycetes</taxon>
        <taxon>Pleosporomycetidae</taxon>
        <taxon>Pleosporales</taxon>
        <taxon>Pleosporineae</taxon>
        <taxon>Pleosporaceae</taxon>
        <taxon>Bipolaris</taxon>
    </lineage>
</organism>
<dbReference type="Proteomes" id="UP000054032">
    <property type="component" value="Unassembled WGS sequence"/>
</dbReference>
<comment type="similarity">
    <text evidence="2">Belongs to the cytochrome P450 family.</text>
</comment>
<evidence type="ECO:0000256" key="5">
    <source>
        <dbReference type="ARBA" id="ARBA00023002"/>
    </source>
</evidence>
<keyword evidence="6" id="KW-0408">Iron</keyword>